<dbReference type="PANTHER" id="PTHR30413">
    <property type="entry name" value="INNER MEMBRANE TRANSPORT PERMEASE"/>
    <property type="match status" value="1"/>
</dbReference>
<proteinExistence type="inferred from homology"/>
<dbReference type="GO" id="GO:0015920">
    <property type="term" value="P:lipopolysaccharide transport"/>
    <property type="evidence" value="ECO:0007669"/>
    <property type="project" value="TreeGrafter"/>
</dbReference>
<comment type="similarity">
    <text evidence="2 9">Belongs to the ABC-2 integral membrane protein family.</text>
</comment>
<keyword evidence="8 9" id="KW-0472">Membrane</keyword>
<name>A0AA43RH57_9ACTN</name>
<keyword evidence="12" id="KW-1185">Reference proteome</keyword>
<comment type="subcellular location">
    <subcellularLocation>
        <location evidence="1">Cell inner membrane</location>
        <topology evidence="1">Multi-pass membrane protein</topology>
    </subcellularLocation>
    <subcellularLocation>
        <location evidence="9">Cell membrane</location>
        <topology evidence="9">Multi-pass membrane protein</topology>
    </subcellularLocation>
</comment>
<feature type="transmembrane region" description="Helical" evidence="9">
    <location>
        <begin position="122"/>
        <end position="145"/>
    </location>
</feature>
<dbReference type="Proteomes" id="UP001168575">
    <property type="component" value="Unassembled WGS sequence"/>
</dbReference>
<evidence type="ECO:0000256" key="8">
    <source>
        <dbReference type="ARBA" id="ARBA00023136"/>
    </source>
</evidence>
<sequence length="270" mass="31016">MDNSSQAIESPRRDGEIARNAIETRTWKKNWFILKTLVGKDFKVKYRRSVLGVVWSVLNPLLMMIVMSAVFSYMFRFNIENFPLYLILGQIMFSLMSDATSGAMQSIIGAASLIQKIRLEKVIFSLVNFLFSAIAAVAVMIYFQVIPTWDILFLPLLIVYVVAFSAGLGLILASLAVFFRDVIHLWSVVLTAWTYATPLFYPVELLPEILQQAIQFNPMYQYILYFRNIMMYNITPTIEQNLICIAMAAISLALGIWVFRKTEHKFILYV</sequence>
<dbReference type="GO" id="GO:0140359">
    <property type="term" value="F:ABC-type transporter activity"/>
    <property type="evidence" value="ECO:0007669"/>
    <property type="project" value="InterPro"/>
</dbReference>
<organism evidence="11 12">
    <name type="scientific">Phoenicibacter congonensis</name>
    <dbReference type="NCBI Taxonomy" id="1944646"/>
    <lineage>
        <taxon>Bacteria</taxon>
        <taxon>Bacillati</taxon>
        <taxon>Actinomycetota</taxon>
        <taxon>Coriobacteriia</taxon>
        <taxon>Eggerthellales</taxon>
        <taxon>Eggerthellaceae</taxon>
        <taxon>Phoenicibacter</taxon>
    </lineage>
</organism>
<evidence type="ECO:0000256" key="1">
    <source>
        <dbReference type="ARBA" id="ARBA00004429"/>
    </source>
</evidence>
<evidence type="ECO:0000256" key="6">
    <source>
        <dbReference type="ARBA" id="ARBA00022692"/>
    </source>
</evidence>
<dbReference type="PROSITE" id="PS51012">
    <property type="entry name" value="ABC_TM2"/>
    <property type="match status" value="1"/>
</dbReference>
<feature type="transmembrane region" description="Helical" evidence="9">
    <location>
        <begin position="87"/>
        <end position="110"/>
    </location>
</feature>
<feature type="transmembrane region" description="Helical" evidence="9">
    <location>
        <begin position="151"/>
        <end position="175"/>
    </location>
</feature>
<evidence type="ECO:0000256" key="3">
    <source>
        <dbReference type="ARBA" id="ARBA00022448"/>
    </source>
</evidence>
<keyword evidence="6 9" id="KW-0812">Transmembrane</keyword>
<keyword evidence="5" id="KW-0997">Cell inner membrane</keyword>
<gene>
    <name evidence="11" type="ORF">Q3982_03610</name>
</gene>
<dbReference type="EMBL" id="JAUMVS010000044">
    <property type="protein sequence ID" value="MDO4841747.1"/>
    <property type="molecule type" value="Genomic_DNA"/>
</dbReference>
<protein>
    <recommendedName>
        <fullName evidence="9">Transport permease protein</fullName>
    </recommendedName>
</protein>
<comment type="caution">
    <text evidence="11">The sequence shown here is derived from an EMBL/GenBank/DDBJ whole genome shotgun (WGS) entry which is preliminary data.</text>
</comment>
<keyword evidence="3 9" id="KW-0813">Transport</keyword>
<evidence type="ECO:0000259" key="10">
    <source>
        <dbReference type="PROSITE" id="PS51012"/>
    </source>
</evidence>
<evidence type="ECO:0000256" key="7">
    <source>
        <dbReference type="ARBA" id="ARBA00022989"/>
    </source>
</evidence>
<evidence type="ECO:0000256" key="2">
    <source>
        <dbReference type="ARBA" id="ARBA00007783"/>
    </source>
</evidence>
<keyword evidence="7 9" id="KW-1133">Transmembrane helix</keyword>
<dbReference type="PANTHER" id="PTHR30413:SF8">
    <property type="entry name" value="TRANSPORT PERMEASE PROTEIN"/>
    <property type="match status" value="1"/>
</dbReference>
<evidence type="ECO:0000313" key="11">
    <source>
        <dbReference type="EMBL" id="MDO4841747.1"/>
    </source>
</evidence>
<evidence type="ECO:0000256" key="4">
    <source>
        <dbReference type="ARBA" id="ARBA00022475"/>
    </source>
</evidence>
<dbReference type="InterPro" id="IPR047817">
    <property type="entry name" value="ABC2_TM_bact-type"/>
</dbReference>
<dbReference type="Pfam" id="PF01061">
    <property type="entry name" value="ABC2_membrane"/>
    <property type="match status" value="1"/>
</dbReference>
<feature type="domain" description="ABC transmembrane type-2" evidence="10">
    <location>
        <begin position="51"/>
        <end position="262"/>
    </location>
</feature>
<feature type="transmembrane region" description="Helical" evidence="9">
    <location>
        <begin position="182"/>
        <end position="201"/>
    </location>
</feature>
<feature type="transmembrane region" description="Helical" evidence="9">
    <location>
        <begin position="240"/>
        <end position="259"/>
    </location>
</feature>
<evidence type="ECO:0000256" key="9">
    <source>
        <dbReference type="RuleBase" id="RU361157"/>
    </source>
</evidence>
<accession>A0AA43RH57</accession>
<evidence type="ECO:0000313" key="12">
    <source>
        <dbReference type="Proteomes" id="UP001168575"/>
    </source>
</evidence>
<dbReference type="GO" id="GO:0005886">
    <property type="term" value="C:plasma membrane"/>
    <property type="evidence" value="ECO:0007669"/>
    <property type="project" value="UniProtKB-SubCell"/>
</dbReference>
<keyword evidence="4 9" id="KW-1003">Cell membrane</keyword>
<dbReference type="AlphaFoldDB" id="A0AA43RH57"/>
<reference evidence="11" key="1">
    <citation type="submission" date="2023-07" db="EMBL/GenBank/DDBJ databases">
        <title>Between Cages and Wild: Unraveling the Impact of Captivity on Animal Microbiomes and Antimicrobial Resistance.</title>
        <authorList>
            <person name="Schmartz G.P."/>
            <person name="Rehner J."/>
            <person name="Schuff M.J."/>
            <person name="Becker S.L."/>
            <person name="Kravczyk M."/>
            <person name="Gurevich A."/>
            <person name="Francke R."/>
            <person name="Mueller R."/>
            <person name="Keller V."/>
            <person name="Keller A."/>
        </authorList>
    </citation>
    <scope>NUCLEOTIDE SEQUENCE</scope>
    <source>
        <strain evidence="11">S12M_St_49</strain>
    </source>
</reference>
<dbReference type="InterPro" id="IPR013525">
    <property type="entry name" value="ABC2_TM"/>
</dbReference>
<evidence type="ECO:0000256" key="5">
    <source>
        <dbReference type="ARBA" id="ARBA00022519"/>
    </source>
</evidence>
<feature type="transmembrane region" description="Helical" evidence="9">
    <location>
        <begin position="50"/>
        <end position="75"/>
    </location>
</feature>